<evidence type="ECO:0000256" key="1">
    <source>
        <dbReference type="ARBA" id="ARBA00004418"/>
    </source>
</evidence>
<dbReference type="InterPro" id="IPR008972">
    <property type="entry name" value="Cupredoxin"/>
</dbReference>
<feature type="domain" description="EfeO-type cupredoxin-like" evidence="3">
    <location>
        <begin position="19"/>
        <end position="113"/>
    </location>
</feature>
<dbReference type="AlphaFoldDB" id="A0A158C4A2"/>
<comment type="subcellular location">
    <subcellularLocation>
        <location evidence="1">Periplasm</location>
    </subcellularLocation>
</comment>
<accession>A0A158C4A2</accession>
<evidence type="ECO:0000313" key="4">
    <source>
        <dbReference type="EMBL" id="SAK77110.1"/>
    </source>
</evidence>
<dbReference type="EMBL" id="FCOE02000016">
    <property type="protein sequence ID" value="SAK77110.1"/>
    <property type="molecule type" value="Genomic_DNA"/>
</dbReference>
<dbReference type="STRING" id="1777141.AWB80_04565"/>
<dbReference type="InterPro" id="IPR035668">
    <property type="entry name" value="Amicyanin"/>
</dbReference>
<keyword evidence="5" id="KW-1185">Reference proteome</keyword>
<organism evidence="4 5">
    <name type="scientific">Caballeronia pedi</name>
    <dbReference type="NCBI Taxonomy" id="1777141"/>
    <lineage>
        <taxon>Bacteria</taxon>
        <taxon>Pseudomonadati</taxon>
        <taxon>Pseudomonadota</taxon>
        <taxon>Betaproteobacteria</taxon>
        <taxon>Burkholderiales</taxon>
        <taxon>Burkholderiaceae</taxon>
        <taxon>Caballeronia</taxon>
    </lineage>
</organism>
<dbReference type="CDD" id="cd13921">
    <property type="entry name" value="Amicyanin"/>
    <property type="match status" value="1"/>
</dbReference>
<name>A0A158C4A2_9BURK</name>
<feature type="chain" id="PRO_5007622529" evidence="2">
    <location>
        <begin position="35"/>
        <end position="116"/>
    </location>
</feature>
<dbReference type="PANTHER" id="PTHR36507">
    <property type="entry name" value="BLL1555 PROTEIN"/>
    <property type="match status" value="1"/>
</dbReference>
<dbReference type="Pfam" id="PF13473">
    <property type="entry name" value="Cupredoxin_1"/>
    <property type="match status" value="1"/>
</dbReference>
<dbReference type="GO" id="GO:0042597">
    <property type="term" value="C:periplasmic space"/>
    <property type="evidence" value="ECO:0007669"/>
    <property type="project" value="UniProtKB-SubCell"/>
</dbReference>
<gene>
    <name evidence="4" type="ORF">AWB80_04565</name>
</gene>
<dbReference type="InterPro" id="IPR052721">
    <property type="entry name" value="ET_Amicyanin"/>
</dbReference>
<proteinExistence type="predicted"/>
<protein>
    <submittedName>
        <fullName evidence="4">Blue (Type1) copper domain-containing protein</fullName>
    </submittedName>
</protein>
<dbReference type="InterPro" id="IPR028096">
    <property type="entry name" value="EfeO_Cupredoxin"/>
</dbReference>
<dbReference type="SUPFAM" id="SSF49503">
    <property type="entry name" value="Cupredoxins"/>
    <property type="match status" value="1"/>
</dbReference>
<feature type="signal peptide" evidence="2">
    <location>
        <begin position="1"/>
        <end position="34"/>
    </location>
</feature>
<reference evidence="4" key="1">
    <citation type="submission" date="2016-01" db="EMBL/GenBank/DDBJ databases">
        <authorList>
            <person name="Peeters C."/>
        </authorList>
    </citation>
    <scope>NUCLEOTIDE SEQUENCE [LARGE SCALE GENOMIC DNA]</scope>
    <source>
        <strain evidence="4">LMG 29323</strain>
    </source>
</reference>
<dbReference type="Gene3D" id="2.60.40.420">
    <property type="entry name" value="Cupredoxins - blue copper proteins"/>
    <property type="match status" value="1"/>
</dbReference>
<sequence>MRGMYSQNWERAVRNLQLLLLLACASAWPAQSSAATYVIVIEQMRFEPSALTVVRGDRIVWVNKDLFPHTATADAKTFDSHDIPPEASWSYVPRSAGRYAYFCSLHPTMRAVLDVR</sequence>
<dbReference type="PANTHER" id="PTHR36507:SF1">
    <property type="entry name" value="BLL1555 PROTEIN"/>
    <property type="match status" value="1"/>
</dbReference>
<keyword evidence="2" id="KW-0732">Signal</keyword>
<evidence type="ECO:0000256" key="2">
    <source>
        <dbReference type="SAM" id="SignalP"/>
    </source>
</evidence>
<dbReference type="Proteomes" id="UP000054911">
    <property type="component" value="Unassembled WGS sequence"/>
</dbReference>
<comment type="caution">
    <text evidence="4">The sequence shown here is derived from an EMBL/GenBank/DDBJ whole genome shotgun (WGS) entry which is preliminary data.</text>
</comment>
<evidence type="ECO:0000313" key="5">
    <source>
        <dbReference type="Proteomes" id="UP000054911"/>
    </source>
</evidence>
<evidence type="ECO:0000259" key="3">
    <source>
        <dbReference type="Pfam" id="PF13473"/>
    </source>
</evidence>